<dbReference type="Proteomes" id="UP000219688">
    <property type="component" value="Unassembled WGS sequence"/>
</dbReference>
<dbReference type="SUPFAM" id="SSF103473">
    <property type="entry name" value="MFS general substrate transporter"/>
    <property type="match status" value="1"/>
</dbReference>
<feature type="transmembrane region" description="Helical" evidence="8">
    <location>
        <begin position="224"/>
        <end position="244"/>
    </location>
</feature>
<comment type="subcellular location">
    <subcellularLocation>
        <location evidence="1">Cell membrane</location>
        <topology evidence="1">Multi-pass membrane protein</topology>
    </subcellularLocation>
</comment>
<evidence type="ECO:0000256" key="1">
    <source>
        <dbReference type="ARBA" id="ARBA00004651"/>
    </source>
</evidence>
<keyword evidence="7 8" id="KW-0472">Membrane</keyword>
<evidence type="ECO:0000313" key="11">
    <source>
        <dbReference type="Proteomes" id="UP000219688"/>
    </source>
</evidence>
<dbReference type="PANTHER" id="PTHR43271">
    <property type="entry name" value="BLL2771 PROTEIN"/>
    <property type="match status" value="1"/>
</dbReference>
<evidence type="ECO:0000256" key="3">
    <source>
        <dbReference type="ARBA" id="ARBA00022448"/>
    </source>
</evidence>
<gene>
    <name evidence="10" type="ORF">SAMN05421879_101467</name>
</gene>
<dbReference type="AlphaFoldDB" id="A0A285VDW7"/>
<feature type="transmembrane region" description="Helical" evidence="8">
    <location>
        <begin position="140"/>
        <end position="162"/>
    </location>
</feature>
<sequence>MPATVTHEGHASGSTAYRRLLAALVCAGVATFAQLYSPQGVLPQIADDLGVGPDRAALTVSAATLGLALAVVPWSFVGDRLGRLRAMVAAVIGATVLGLASAWAPTFEVVLLLRLLEGMALGGVPALAMAYLNDEVHPRAAAVAAGWFVGGTTVGGLLGRVIATPVADLTSWRVGMTTVSATAAVAAVAFVLLAPRERRFVAVCGEGLVARTGRVLTNLRDRPLLGLYLAAFLLMGGFVAAYNYLAFRLVAEPYLLPAWAVGATFLAYLAGTVSAPRAGVLAVRHGRYAVLVTSVLVMVAGLAATLAGPLWLVLTGLVVMTGGFFAAHSVASGWAGARAVTARAQSTGLYNLAYYAGSSVLGWAGGLAFAGAGWPGVVLFVGTAALAALLVVVLLVRPARGAATLDGAPAEE</sequence>
<dbReference type="InterPro" id="IPR020846">
    <property type="entry name" value="MFS_dom"/>
</dbReference>
<dbReference type="EMBL" id="OBQK01000001">
    <property type="protein sequence ID" value="SOC52260.1"/>
    <property type="molecule type" value="Genomic_DNA"/>
</dbReference>
<dbReference type="CDD" id="cd17324">
    <property type="entry name" value="MFS_NepI_like"/>
    <property type="match status" value="1"/>
</dbReference>
<dbReference type="PROSITE" id="PS50850">
    <property type="entry name" value="MFS"/>
    <property type="match status" value="1"/>
</dbReference>
<protein>
    <submittedName>
        <fullName evidence="10">Predicted arabinose efflux permease, MFS family</fullName>
    </submittedName>
</protein>
<evidence type="ECO:0000256" key="4">
    <source>
        <dbReference type="ARBA" id="ARBA00022475"/>
    </source>
</evidence>
<dbReference type="InterPro" id="IPR036259">
    <property type="entry name" value="MFS_trans_sf"/>
</dbReference>
<evidence type="ECO:0000256" key="2">
    <source>
        <dbReference type="ARBA" id="ARBA00008335"/>
    </source>
</evidence>
<feature type="transmembrane region" description="Helical" evidence="8">
    <location>
        <begin position="111"/>
        <end position="133"/>
    </location>
</feature>
<evidence type="ECO:0000259" key="9">
    <source>
        <dbReference type="PROSITE" id="PS50850"/>
    </source>
</evidence>
<feature type="transmembrane region" description="Helical" evidence="8">
    <location>
        <begin position="56"/>
        <end position="77"/>
    </location>
</feature>
<feature type="transmembrane region" description="Helical" evidence="8">
    <location>
        <begin position="376"/>
        <end position="396"/>
    </location>
</feature>
<evidence type="ECO:0000256" key="6">
    <source>
        <dbReference type="ARBA" id="ARBA00022989"/>
    </source>
</evidence>
<feature type="domain" description="Major facilitator superfamily (MFS) profile" evidence="9">
    <location>
        <begin position="20"/>
        <end position="400"/>
    </location>
</feature>
<feature type="transmembrane region" description="Helical" evidence="8">
    <location>
        <begin position="349"/>
        <end position="370"/>
    </location>
</feature>
<proteinExistence type="inferred from homology"/>
<organism evidence="10 11">
    <name type="scientific">Ornithinimicrobium cerasi</name>
    <dbReference type="NCBI Taxonomy" id="2248773"/>
    <lineage>
        <taxon>Bacteria</taxon>
        <taxon>Bacillati</taxon>
        <taxon>Actinomycetota</taxon>
        <taxon>Actinomycetes</taxon>
        <taxon>Micrococcales</taxon>
        <taxon>Ornithinimicrobiaceae</taxon>
        <taxon>Ornithinimicrobium</taxon>
    </lineage>
</organism>
<dbReference type="Pfam" id="PF07690">
    <property type="entry name" value="MFS_1"/>
    <property type="match status" value="1"/>
</dbReference>
<name>A0A285VDW7_9MICO</name>
<feature type="transmembrane region" description="Helical" evidence="8">
    <location>
        <begin position="20"/>
        <end position="36"/>
    </location>
</feature>
<dbReference type="GO" id="GO:0022857">
    <property type="term" value="F:transmembrane transporter activity"/>
    <property type="evidence" value="ECO:0007669"/>
    <property type="project" value="InterPro"/>
</dbReference>
<reference evidence="11" key="1">
    <citation type="submission" date="2017-08" db="EMBL/GenBank/DDBJ databases">
        <authorList>
            <person name="Varghese N."/>
            <person name="Submissions S."/>
        </authorList>
    </citation>
    <scope>NUCLEOTIDE SEQUENCE [LARGE SCALE GENOMIC DNA]</scope>
    <source>
        <strain evidence="11">USBA17B2</strain>
    </source>
</reference>
<keyword evidence="3" id="KW-0813">Transport</keyword>
<keyword evidence="4" id="KW-1003">Cell membrane</keyword>
<feature type="transmembrane region" description="Helical" evidence="8">
    <location>
        <begin position="174"/>
        <end position="193"/>
    </location>
</feature>
<feature type="transmembrane region" description="Helical" evidence="8">
    <location>
        <begin position="84"/>
        <end position="105"/>
    </location>
</feature>
<evidence type="ECO:0000313" key="10">
    <source>
        <dbReference type="EMBL" id="SOC52260.1"/>
    </source>
</evidence>
<dbReference type="InterPro" id="IPR011701">
    <property type="entry name" value="MFS"/>
</dbReference>
<dbReference type="PANTHER" id="PTHR43271:SF1">
    <property type="entry name" value="INNER MEMBRANE TRANSPORT PROTEIN YNFM"/>
    <property type="match status" value="1"/>
</dbReference>
<accession>A0A285VDW7</accession>
<feature type="transmembrane region" description="Helical" evidence="8">
    <location>
        <begin position="317"/>
        <end position="337"/>
    </location>
</feature>
<evidence type="ECO:0000256" key="8">
    <source>
        <dbReference type="SAM" id="Phobius"/>
    </source>
</evidence>
<comment type="similarity">
    <text evidence="2">Belongs to the major facilitator superfamily.</text>
</comment>
<dbReference type="STRING" id="1122622.GCA_000421185_01888"/>
<dbReference type="Gene3D" id="1.20.1250.20">
    <property type="entry name" value="MFS general substrate transporter like domains"/>
    <property type="match status" value="2"/>
</dbReference>
<feature type="transmembrane region" description="Helical" evidence="8">
    <location>
        <begin position="288"/>
        <end position="311"/>
    </location>
</feature>
<evidence type="ECO:0000256" key="5">
    <source>
        <dbReference type="ARBA" id="ARBA00022692"/>
    </source>
</evidence>
<keyword evidence="6 8" id="KW-1133">Transmembrane helix</keyword>
<dbReference type="GO" id="GO:0005886">
    <property type="term" value="C:plasma membrane"/>
    <property type="evidence" value="ECO:0007669"/>
    <property type="project" value="UniProtKB-SubCell"/>
</dbReference>
<evidence type="ECO:0000256" key="7">
    <source>
        <dbReference type="ARBA" id="ARBA00023136"/>
    </source>
</evidence>
<keyword evidence="5 8" id="KW-0812">Transmembrane</keyword>
<keyword evidence="11" id="KW-1185">Reference proteome</keyword>
<feature type="transmembrane region" description="Helical" evidence="8">
    <location>
        <begin position="256"/>
        <end position="276"/>
    </location>
</feature>